<protein>
    <submittedName>
        <fullName evidence="2">tRNA (Adenosine(37)-N6)-threonylcarbamoyltransferase complex dimerization subunit type 1 TsaB</fullName>
        <ecNumber evidence="2">2.3.1.234</ecNumber>
    </submittedName>
</protein>
<keyword evidence="2" id="KW-0808">Transferase</keyword>
<keyword evidence="3" id="KW-1185">Reference proteome</keyword>
<keyword evidence="2" id="KW-0012">Acyltransferase</keyword>
<dbReference type="Gene3D" id="3.30.420.40">
    <property type="match status" value="2"/>
</dbReference>
<dbReference type="EMBL" id="JBHSFW010000030">
    <property type="protein sequence ID" value="MFC4620582.1"/>
    <property type="molecule type" value="Genomic_DNA"/>
</dbReference>
<dbReference type="Pfam" id="PF00814">
    <property type="entry name" value="TsaD"/>
    <property type="match status" value="1"/>
</dbReference>
<dbReference type="CDD" id="cd24032">
    <property type="entry name" value="ASKHA_NBD_TsaB"/>
    <property type="match status" value="1"/>
</dbReference>
<dbReference type="PANTHER" id="PTHR11735">
    <property type="entry name" value="TRNA N6-ADENOSINE THREONYLCARBAMOYLTRANSFERASE"/>
    <property type="match status" value="1"/>
</dbReference>
<organism evidence="2 3">
    <name type="scientific">Camelliibacillus cellulosilyticus</name>
    <dbReference type="NCBI Taxonomy" id="2174486"/>
    <lineage>
        <taxon>Bacteria</taxon>
        <taxon>Bacillati</taxon>
        <taxon>Bacillota</taxon>
        <taxon>Bacilli</taxon>
        <taxon>Bacillales</taxon>
        <taxon>Sporolactobacillaceae</taxon>
        <taxon>Camelliibacillus</taxon>
    </lineage>
</organism>
<reference evidence="3" key="1">
    <citation type="journal article" date="2019" name="Int. J. Syst. Evol. Microbiol.">
        <title>The Global Catalogue of Microorganisms (GCM) 10K type strain sequencing project: providing services to taxonomists for standard genome sequencing and annotation.</title>
        <authorList>
            <consortium name="The Broad Institute Genomics Platform"/>
            <consortium name="The Broad Institute Genome Sequencing Center for Infectious Disease"/>
            <person name="Wu L."/>
            <person name="Ma J."/>
        </authorList>
    </citation>
    <scope>NUCLEOTIDE SEQUENCE [LARGE SCALE GENOMIC DNA]</scope>
    <source>
        <strain evidence="3">CGMCC 1.16306</strain>
    </source>
</reference>
<dbReference type="SUPFAM" id="SSF53067">
    <property type="entry name" value="Actin-like ATPase domain"/>
    <property type="match status" value="2"/>
</dbReference>
<dbReference type="NCBIfam" id="TIGR03725">
    <property type="entry name" value="T6A_YeaZ"/>
    <property type="match status" value="1"/>
</dbReference>
<dbReference type="PANTHER" id="PTHR11735:SF11">
    <property type="entry name" value="TRNA THREONYLCARBAMOYLADENOSINE BIOSYNTHESIS PROTEIN TSAB"/>
    <property type="match status" value="1"/>
</dbReference>
<proteinExistence type="predicted"/>
<dbReference type="InterPro" id="IPR043129">
    <property type="entry name" value="ATPase_NBD"/>
</dbReference>
<accession>A0ABV9GRD3</accession>
<gene>
    <name evidence="2" type="primary">tsaB</name>
    <name evidence="2" type="ORF">ACFO4N_17980</name>
</gene>
<evidence type="ECO:0000313" key="3">
    <source>
        <dbReference type="Proteomes" id="UP001596022"/>
    </source>
</evidence>
<dbReference type="InterPro" id="IPR000905">
    <property type="entry name" value="Gcp-like_dom"/>
</dbReference>
<evidence type="ECO:0000313" key="2">
    <source>
        <dbReference type="EMBL" id="MFC4620582.1"/>
    </source>
</evidence>
<dbReference type="InterPro" id="IPR022496">
    <property type="entry name" value="T6A_TsaB"/>
</dbReference>
<name>A0ABV9GRD3_9BACL</name>
<feature type="domain" description="Gcp-like" evidence="1">
    <location>
        <begin position="32"/>
        <end position="225"/>
    </location>
</feature>
<dbReference type="EC" id="2.3.1.234" evidence="2"/>
<dbReference type="RefSeq" id="WP_376847694.1">
    <property type="nucleotide sequence ID" value="NZ_JBHSFW010000030.1"/>
</dbReference>
<dbReference type="Proteomes" id="UP001596022">
    <property type="component" value="Unassembled WGS sequence"/>
</dbReference>
<dbReference type="GO" id="GO:0061711">
    <property type="term" value="F:tRNA N(6)-L-threonylcarbamoyladenine synthase activity"/>
    <property type="evidence" value="ECO:0007669"/>
    <property type="project" value="UniProtKB-EC"/>
</dbReference>
<comment type="caution">
    <text evidence="2">The sequence shown here is derived from an EMBL/GenBank/DDBJ whole genome shotgun (WGS) entry which is preliminary data.</text>
</comment>
<evidence type="ECO:0000259" key="1">
    <source>
        <dbReference type="Pfam" id="PF00814"/>
    </source>
</evidence>
<sequence length="233" mass="25941">MNVLAIDSSSLVMGVAIANEKGVLGEMMTNLKKNHAVRLMPAIEQLLSEVDTPPQSLNRIVVAEGPGSYTGVRIGVTIAKTMAWSLGIDLVGISTLEVLAQNGRFFNGKIVPLFDARRDRVYTGLYRSENGRVLNEKSDRIMPLKEWVQALTETGGSYLFLGNDLDKHWENIQSIMGEQAIKPDLTMNDPHPAELALLGMRREPVKNIHEFTPQYLQMAEAEAKWLEKHEGSR</sequence>